<dbReference type="Proteomes" id="UP000094578">
    <property type="component" value="Unassembled WGS sequence"/>
</dbReference>
<feature type="region of interest" description="Disordered" evidence="1">
    <location>
        <begin position="481"/>
        <end position="517"/>
    </location>
</feature>
<name>A0A1E3KYG7_9BACL</name>
<dbReference type="InterPro" id="IPR054528">
    <property type="entry name" value="TcaA_5th"/>
</dbReference>
<dbReference type="InterPro" id="IPR007117">
    <property type="entry name" value="Expansin_CBD"/>
</dbReference>
<keyword evidence="2" id="KW-0472">Membrane</keyword>
<dbReference type="PANTHER" id="PTHR40038:SF1">
    <property type="entry name" value="MEMBRANE-ASSOCIATED PROTEIN TCAA"/>
    <property type="match status" value="1"/>
</dbReference>
<proteinExistence type="predicted"/>
<evidence type="ECO:0000256" key="2">
    <source>
        <dbReference type="SAM" id="Phobius"/>
    </source>
</evidence>
<dbReference type="PROSITE" id="PS50843">
    <property type="entry name" value="EXPANSIN_CBD"/>
    <property type="match status" value="1"/>
</dbReference>
<reference evidence="4 5" key="1">
    <citation type="submission" date="2016-08" db="EMBL/GenBank/DDBJ databases">
        <title>Genome sequencing of Paenibacillus sp. TI45-13ar, isolated from Korean traditional nuruk.</title>
        <authorList>
            <person name="Kim S.-J."/>
        </authorList>
    </citation>
    <scope>NUCLEOTIDE SEQUENCE [LARGE SCALE GENOMIC DNA]</scope>
    <source>
        <strain evidence="4 5">TI45-13ar</strain>
    </source>
</reference>
<keyword evidence="5" id="KW-1185">Reference proteome</keyword>
<dbReference type="PANTHER" id="PTHR40038">
    <property type="entry name" value="MEMBRANE-ASSOCIATED PROTEIN TCAA"/>
    <property type="match status" value="1"/>
</dbReference>
<dbReference type="AlphaFoldDB" id="A0A1E3KYG7"/>
<comment type="caution">
    <text evidence="4">The sequence shown here is derived from an EMBL/GenBank/DDBJ whole genome shotgun (WGS) entry which is preliminary data.</text>
</comment>
<keyword evidence="2" id="KW-0812">Transmembrane</keyword>
<evidence type="ECO:0000313" key="5">
    <source>
        <dbReference type="Proteomes" id="UP000094578"/>
    </source>
</evidence>
<feature type="transmembrane region" description="Helical" evidence="2">
    <location>
        <begin position="58"/>
        <end position="77"/>
    </location>
</feature>
<organism evidence="4 5">
    <name type="scientific">Paenibacillus nuruki</name>
    <dbReference type="NCBI Taxonomy" id="1886670"/>
    <lineage>
        <taxon>Bacteria</taxon>
        <taxon>Bacillati</taxon>
        <taxon>Bacillota</taxon>
        <taxon>Bacilli</taxon>
        <taxon>Bacillales</taxon>
        <taxon>Paenibacillaceae</taxon>
        <taxon>Paenibacillus</taxon>
    </lineage>
</organism>
<feature type="compositionally biased region" description="Polar residues" evidence="1">
    <location>
        <begin position="481"/>
        <end position="492"/>
    </location>
</feature>
<feature type="compositionally biased region" description="Low complexity" evidence="1">
    <location>
        <begin position="493"/>
        <end position="517"/>
    </location>
</feature>
<keyword evidence="2" id="KW-1133">Transmembrane helix</keyword>
<accession>A0A1E3KYG7</accession>
<dbReference type="EMBL" id="MDER01000086">
    <property type="protein sequence ID" value="ODP26546.1"/>
    <property type="molecule type" value="Genomic_DNA"/>
</dbReference>
<feature type="domain" description="Expansin-like CBD" evidence="3">
    <location>
        <begin position="161"/>
        <end position="238"/>
    </location>
</feature>
<evidence type="ECO:0000256" key="1">
    <source>
        <dbReference type="SAM" id="MobiDB-lite"/>
    </source>
</evidence>
<gene>
    <name evidence="4" type="ORF">PTI45_04386</name>
</gene>
<evidence type="ECO:0000313" key="4">
    <source>
        <dbReference type="EMBL" id="ODP26546.1"/>
    </source>
</evidence>
<sequence>MYCGHCGTKTQPDWVFCKECGHRLQPEASANEISVPEHVPVAAKAPRQPIQLSRQTKIWGGIGAGVVVLLLITFLVLRATYGPSSAEELAQQMDKAVQAGDVNTLASYLDDPDSPLHQADRIALFTETLQTDDAKKAYTEGIAEALDNAEDLDAEHSSIADSVKKQIKESLSGGHWLTFVPVDSWRGTKWTAHIEPVQIEATLPYLNENLTTSMTIGSVVAQDNLILDLWPSVYTYKGMISGEFAEVPVTDKVEAFNIRENNKAILDYTKLASLEVHLPTVESTITLNNKKVTGTPGDYINILPTPAQAKFVVTTQAQGYEITGEATLQADAQDRYDLNTLLQKPIAEKSLDLIYNASTSLAEAINTSNAKAVKGVNPDSDYYNRATWEMNSYFTQPKYTLQKVVIDLDSIQINKESIEISATQVYTAKNEDGTSNDKNVNWTYQITQQPNQKQWWIDSAYTSWTNALNAKNTIEKASNATTTSAEIDSTDQVSANTVSTSTASTDEASSESSEVTDTSIHDFMTEYLSTSVEAINAGDFSMVSSLLDAQGPVYKESSSYIDHLQSKGITEELVSSGVESFKANTDQTYTVNTTETYKIIAKDGTFKTKSFHSVYTLKLINNELKAYQLVSTKEI</sequence>
<protein>
    <recommendedName>
        <fullName evidence="3">Expansin-like CBD domain-containing protein</fullName>
    </recommendedName>
</protein>
<dbReference type="STRING" id="1886670.PTI45_04386"/>
<evidence type="ECO:0000259" key="3">
    <source>
        <dbReference type="PROSITE" id="PS50843"/>
    </source>
</evidence>
<dbReference type="Pfam" id="PF22819">
    <property type="entry name" value="TcaA_5th"/>
    <property type="match status" value="2"/>
</dbReference>